<name>A0ABP1A0G1_9BRYO</name>
<dbReference type="EMBL" id="CAXHBF010000306">
    <property type="protein sequence ID" value="CAK9855817.1"/>
    <property type="molecule type" value="Genomic_DNA"/>
</dbReference>
<protein>
    <submittedName>
        <fullName evidence="2">Uncharacterized protein</fullName>
    </submittedName>
</protein>
<feature type="region of interest" description="Disordered" evidence="1">
    <location>
        <begin position="1"/>
        <end position="22"/>
    </location>
</feature>
<gene>
    <name evidence="2" type="ORF">CSSPJE1EN2_LOCUS25749</name>
</gene>
<proteinExistence type="predicted"/>
<evidence type="ECO:0000313" key="3">
    <source>
        <dbReference type="Proteomes" id="UP001497522"/>
    </source>
</evidence>
<dbReference type="Proteomes" id="UP001497522">
    <property type="component" value="Unassembled WGS sequence"/>
</dbReference>
<evidence type="ECO:0000256" key="1">
    <source>
        <dbReference type="SAM" id="MobiDB-lite"/>
    </source>
</evidence>
<organism evidence="2 3">
    <name type="scientific">Sphagnum jensenii</name>
    <dbReference type="NCBI Taxonomy" id="128206"/>
    <lineage>
        <taxon>Eukaryota</taxon>
        <taxon>Viridiplantae</taxon>
        <taxon>Streptophyta</taxon>
        <taxon>Embryophyta</taxon>
        <taxon>Bryophyta</taxon>
        <taxon>Sphagnophytina</taxon>
        <taxon>Sphagnopsida</taxon>
        <taxon>Sphagnales</taxon>
        <taxon>Sphagnaceae</taxon>
        <taxon>Sphagnum</taxon>
    </lineage>
</organism>
<comment type="caution">
    <text evidence="2">The sequence shown here is derived from an EMBL/GenBank/DDBJ whole genome shotgun (WGS) entry which is preliminary data.</text>
</comment>
<reference evidence="2" key="1">
    <citation type="submission" date="2024-03" db="EMBL/GenBank/DDBJ databases">
        <authorList>
            <consortium name="ELIXIR-Norway"/>
            <consortium name="Elixir Norway"/>
        </authorList>
    </citation>
    <scope>NUCLEOTIDE SEQUENCE</scope>
</reference>
<sequence>MRQFTTSNGTRKRHGACRGDPSSQRIACKKKECHSAGLHPDTAQSVVGGGIDIMFLGCLQAIVVEVERSSWLWGGPKHSID</sequence>
<keyword evidence="3" id="KW-1185">Reference proteome</keyword>
<accession>A0ABP1A0G1</accession>
<evidence type="ECO:0000313" key="2">
    <source>
        <dbReference type="EMBL" id="CAK9855817.1"/>
    </source>
</evidence>